<accession>A0A5B8XPT6</accession>
<dbReference type="AlphaFoldDB" id="A0A5B8XPT6"/>
<organism evidence="2 3">
    <name type="scientific">Microvenator marinus</name>
    <dbReference type="NCBI Taxonomy" id="2600177"/>
    <lineage>
        <taxon>Bacteria</taxon>
        <taxon>Deltaproteobacteria</taxon>
        <taxon>Bradymonadales</taxon>
        <taxon>Microvenatoraceae</taxon>
        <taxon>Microvenator</taxon>
    </lineage>
</organism>
<sequence>MDPVSARGLASVSIPQYEPAQKPGMKEGKGAFKEMMNDSTKTENVGADTKVKETQAAENIKPQKVETQNKVDTFVDAIRKDEKSIDKMMKRAQRGADFSNAELLQMQGVTYRYAQRVELATKVVEKVTGGLKQVLNTQV</sequence>
<evidence type="ECO:0000256" key="1">
    <source>
        <dbReference type="SAM" id="MobiDB-lite"/>
    </source>
</evidence>
<dbReference type="OrthoDB" id="5382454at2"/>
<reference evidence="2 3" key="1">
    <citation type="submission" date="2019-08" db="EMBL/GenBank/DDBJ databases">
        <authorList>
            <person name="Liang Q."/>
        </authorList>
    </citation>
    <scope>NUCLEOTIDE SEQUENCE [LARGE SCALE GENOMIC DNA]</scope>
    <source>
        <strain evidence="2 3">V1718</strain>
    </source>
</reference>
<evidence type="ECO:0000313" key="3">
    <source>
        <dbReference type="Proteomes" id="UP000321595"/>
    </source>
</evidence>
<dbReference type="Proteomes" id="UP000321595">
    <property type="component" value="Chromosome"/>
</dbReference>
<feature type="region of interest" description="Disordered" evidence="1">
    <location>
        <begin position="1"/>
        <end position="31"/>
    </location>
</feature>
<dbReference type="KEGG" id="bbae:FRD01_07550"/>
<proteinExistence type="predicted"/>
<evidence type="ECO:0000313" key="2">
    <source>
        <dbReference type="EMBL" id="QED27097.1"/>
    </source>
</evidence>
<keyword evidence="3" id="KW-1185">Reference proteome</keyword>
<name>A0A5B8XPT6_9DELT</name>
<dbReference type="RefSeq" id="WP_146958782.1">
    <property type="nucleotide sequence ID" value="NZ_CP042467.1"/>
</dbReference>
<gene>
    <name evidence="2" type="ORF">FRD01_07550</name>
</gene>
<protein>
    <submittedName>
        <fullName evidence="2">Uncharacterized protein</fullName>
    </submittedName>
</protein>
<dbReference type="EMBL" id="CP042467">
    <property type="protein sequence ID" value="QED27097.1"/>
    <property type="molecule type" value="Genomic_DNA"/>
</dbReference>